<feature type="region of interest" description="Disordered" evidence="5">
    <location>
        <begin position="230"/>
        <end position="251"/>
    </location>
</feature>
<dbReference type="GO" id="GO:0048172">
    <property type="term" value="P:regulation of short-term neuronal synaptic plasticity"/>
    <property type="evidence" value="ECO:0007669"/>
    <property type="project" value="TreeGrafter"/>
</dbReference>
<protein>
    <recommendedName>
        <fullName evidence="7">Shisa N-terminal domain-containing protein</fullName>
    </recommendedName>
</protein>
<dbReference type="GO" id="GO:0032281">
    <property type="term" value="C:AMPA glutamate receptor complex"/>
    <property type="evidence" value="ECO:0007669"/>
    <property type="project" value="TreeGrafter"/>
</dbReference>
<organism evidence="8 9">
    <name type="scientific">Anas zonorhyncha</name>
    <name type="common">Eastern spot-billed duck</name>
    <dbReference type="NCBI Taxonomy" id="75864"/>
    <lineage>
        <taxon>Eukaryota</taxon>
        <taxon>Metazoa</taxon>
        <taxon>Chordata</taxon>
        <taxon>Craniata</taxon>
        <taxon>Vertebrata</taxon>
        <taxon>Euteleostomi</taxon>
        <taxon>Archelosauria</taxon>
        <taxon>Archosauria</taxon>
        <taxon>Dinosauria</taxon>
        <taxon>Saurischia</taxon>
        <taxon>Theropoda</taxon>
        <taxon>Coelurosauria</taxon>
        <taxon>Aves</taxon>
        <taxon>Neognathae</taxon>
        <taxon>Galloanserae</taxon>
        <taxon>Anseriformes</taxon>
        <taxon>Anatidae</taxon>
        <taxon>Anatinae</taxon>
        <taxon>Anas</taxon>
    </lineage>
</organism>
<keyword evidence="3 6" id="KW-1133">Transmembrane helix</keyword>
<evidence type="ECO:0000259" key="7">
    <source>
        <dbReference type="Pfam" id="PF13908"/>
    </source>
</evidence>
<evidence type="ECO:0000256" key="6">
    <source>
        <dbReference type="SAM" id="Phobius"/>
    </source>
</evidence>
<dbReference type="Ensembl" id="ENSAZOT00000032778.1">
    <property type="protein sequence ID" value="ENSAZOP00000030649.1"/>
    <property type="gene ID" value="ENSAZOG00000019056.1"/>
</dbReference>
<evidence type="ECO:0000256" key="5">
    <source>
        <dbReference type="SAM" id="MobiDB-lite"/>
    </source>
</evidence>
<reference evidence="8" key="2">
    <citation type="submission" date="2025-09" db="UniProtKB">
        <authorList>
            <consortium name="Ensembl"/>
        </authorList>
    </citation>
    <scope>IDENTIFICATION</scope>
</reference>
<feature type="compositionally biased region" description="Low complexity" evidence="5">
    <location>
        <begin position="44"/>
        <end position="54"/>
    </location>
</feature>
<evidence type="ECO:0000256" key="3">
    <source>
        <dbReference type="ARBA" id="ARBA00022989"/>
    </source>
</evidence>
<feature type="transmembrane region" description="Helical" evidence="6">
    <location>
        <begin position="262"/>
        <end position="283"/>
    </location>
</feature>
<accession>A0A8B9W4P4</accession>
<evidence type="ECO:0000313" key="8">
    <source>
        <dbReference type="Ensembl" id="ENSAZOP00000030649.1"/>
    </source>
</evidence>
<dbReference type="GO" id="GO:0014069">
    <property type="term" value="C:postsynaptic density"/>
    <property type="evidence" value="ECO:0007669"/>
    <property type="project" value="TreeGrafter"/>
</dbReference>
<dbReference type="PANTHER" id="PTHR31774">
    <property type="entry name" value="PROTEIN SHISA-9-RELATED"/>
    <property type="match status" value="1"/>
</dbReference>
<keyword evidence="9" id="KW-1185">Reference proteome</keyword>
<name>A0A8B9W4P4_9AVES</name>
<dbReference type="InterPro" id="IPR026910">
    <property type="entry name" value="Shisa"/>
</dbReference>
<dbReference type="AlphaFoldDB" id="A0A8B9W4P4"/>
<feature type="region of interest" description="Disordered" evidence="5">
    <location>
        <begin position="41"/>
        <end position="104"/>
    </location>
</feature>
<dbReference type="Proteomes" id="UP000694549">
    <property type="component" value="Unplaced"/>
</dbReference>
<dbReference type="InterPro" id="IPR053891">
    <property type="entry name" value="Shisa_N"/>
</dbReference>
<reference evidence="8" key="1">
    <citation type="submission" date="2025-08" db="UniProtKB">
        <authorList>
            <consortium name="Ensembl"/>
        </authorList>
    </citation>
    <scope>IDENTIFICATION</scope>
</reference>
<keyword evidence="2 6" id="KW-0812">Transmembrane</keyword>
<dbReference type="GO" id="GO:0032591">
    <property type="term" value="C:dendritic spine membrane"/>
    <property type="evidence" value="ECO:0007669"/>
    <property type="project" value="TreeGrafter"/>
</dbReference>
<feature type="compositionally biased region" description="Pro residues" evidence="5">
    <location>
        <begin position="76"/>
        <end position="88"/>
    </location>
</feature>
<dbReference type="PANTHER" id="PTHR31774:SF0">
    <property type="entry name" value="PROTEIN SHISA-6"/>
    <property type="match status" value="1"/>
</dbReference>
<evidence type="ECO:0000256" key="2">
    <source>
        <dbReference type="ARBA" id="ARBA00022692"/>
    </source>
</evidence>
<sequence length="348" mass="37209">MRLSLGSLKPIHIYRVYVAFKLLQGPPRSCTCGDCNLTPERPAHTLGGTHGLHTYTPRTPLRAPPSRAHPRGPHSPAGPCPPHPPQPSEPTGTAHGPAGARQAIPHPGPAAEVCVWGAARCPGRVGGLGGGSDPARRRAVTPARSDVRTARYGSARHGARAARLLLAATCWGYYDVSGQWDKEFECNNSQTGFRYCCGTCFYRFCCNKRAEKLNQSLCRNYKSPEWAHPTTASGALPADGSNGADGDADKYDPDKDSTNATVYISCGAIAFVLIAGVFAKVAYDKARRPPREMNIHRCDALTHGHCLAMSLPLAPPFQAFLLSMGCLRAPLLPLVARSLALSLSRASP</sequence>
<evidence type="ECO:0000313" key="9">
    <source>
        <dbReference type="Proteomes" id="UP000694549"/>
    </source>
</evidence>
<evidence type="ECO:0000256" key="1">
    <source>
        <dbReference type="ARBA" id="ARBA00004370"/>
    </source>
</evidence>
<dbReference type="Pfam" id="PF13908">
    <property type="entry name" value="Shisa_N"/>
    <property type="match status" value="1"/>
</dbReference>
<dbReference type="GO" id="GO:0045211">
    <property type="term" value="C:postsynaptic membrane"/>
    <property type="evidence" value="ECO:0007669"/>
    <property type="project" value="TreeGrafter"/>
</dbReference>
<keyword evidence="4 6" id="KW-0472">Membrane</keyword>
<proteinExistence type="predicted"/>
<feature type="domain" description="Shisa N-terminal" evidence="7">
    <location>
        <begin position="169"/>
        <end position="220"/>
    </location>
</feature>
<evidence type="ECO:0000256" key="4">
    <source>
        <dbReference type="ARBA" id="ARBA00023136"/>
    </source>
</evidence>
<comment type="subcellular location">
    <subcellularLocation>
        <location evidence="1">Membrane</location>
    </subcellularLocation>
</comment>